<dbReference type="SUPFAM" id="SSF117074">
    <property type="entry name" value="Hypothetical protein PA1324"/>
    <property type="match status" value="1"/>
</dbReference>
<dbReference type="Proteomes" id="UP001500191">
    <property type="component" value="Unassembled WGS sequence"/>
</dbReference>
<evidence type="ECO:0000313" key="2">
    <source>
        <dbReference type="EMBL" id="GAA0513894.1"/>
    </source>
</evidence>
<protein>
    <submittedName>
        <fullName evidence="2">DUF11 domain-containing protein</fullName>
    </submittedName>
</protein>
<evidence type="ECO:0000259" key="1">
    <source>
        <dbReference type="Pfam" id="PF01345"/>
    </source>
</evidence>
<dbReference type="EMBL" id="BAAADB010000019">
    <property type="protein sequence ID" value="GAA0513894.1"/>
    <property type="molecule type" value="Genomic_DNA"/>
</dbReference>
<dbReference type="InterPro" id="IPR047589">
    <property type="entry name" value="DUF11_rpt"/>
</dbReference>
<reference evidence="3" key="1">
    <citation type="journal article" date="2019" name="Int. J. Syst. Evol. Microbiol.">
        <title>The Global Catalogue of Microorganisms (GCM) 10K type strain sequencing project: providing services to taxonomists for standard genome sequencing and annotation.</title>
        <authorList>
            <consortium name="The Broad Institute Genomics Platform"/>
            <consortium name="The Broad Institute Genome Sequencing Center for Infectious Disease"/>
            <person name="Wu L."/>
            <person name="Ma J."/>
        </authorList>
    </citation>
    <scope>NUCLEOTIDE SEQUENCE [LARGE SCALE GENOMIC DNA]</scope>
    <source>
        <strain evidence="3">JCM 14368</strain>
    </source>
</reference>
<name>A0ABP3M713_9DEIO</name>
<dbReference type="PANTHER" id="PTHR34819">
    <property type="entry name" value="LARGE CYSTEINE-RICH PERIPLASMIC PROTEIN OMCB"/>
    <property type="match status" value="1"/>
</dbReference>
<dbReference type="NCBIfam" id="TIGR01451">
    <property type="entry name" value="B_ant_repeat"/>
    <property type="match status" value="2"/>
</dbReference>
<organism evidence="2 3">
    <name type="scientific">Deinococcus depolymerans</name>
    <dbReference type="NCBI Taxonomy" id="392408"/>
    <lineage>
        <taxon>Bacteria</taxon>
        <taxon>Thermotogati</taxon>
        <taxon>Deinococcota</taxon>
        <taxon>Deinococci</taxon>
        <taxon>Deinococcales</taxon>
        <taxon>Deinococcaceae</taxon>
        <taxon>Deinococcus</taxon>
    </lineage>
</organism>
<gene>
    <name evidence="2" type="ORF">GCM10008937_22060</name>
</gene>
<dbReference type="InterPro" id="IPR001434">
    <property type="entry name" value="OmcB-like_DUF11"/>
</dbReference>
<dbReference type="InterPro" id="IPR013783">
    <property type="entry name" value="Ig-like_fold"/>
</dbReference>
<accession>A0ABP3M713</accession>
<comment type="caution">
    <text evidence="2">The sequence shown here is derived from an EMBL/GenBank/DDBJ whole genome shotgun (WGS) entry which is preliminary data.</text>
</comment>
<feature type="domain" description="DUF11" evidence="1">
    <location>
        <begin position="213"/>
        <end position="333"/>
    </location>
</feature>
<dbReference type="PANTHER" id="PTHR34819:SF3">
    <property type="entry name" value="CELL SURFACE PROTEIN"/>
    <property type="match status" value="1"/>
</dbReference>
<dbReference type="Gene3D" id="2.60.40.1170">
    <property type="entry name" value="Mu homology domain, subdomain B"/>
    <property type="match status" value="1"/>
</dbReference>
<dbReference type="InterPro" id="IPR008966">
    <property type="entry name" value="Adhesion_dom_sf"/>
</dbReference>
<dbReference type="InterPro" id="IPR051172">
    <property type="entry name" value="Chlamydia_OmcB"/>
</dbReference>
<feature type="domain" description="DUF11" evidence="1">
    <location>
        <begin position="614"/>
        <end position="722"/>
    </location>
</feature>
<keyword evidence="3" id="KW-1185">Reference proteome</keyword>
<sequence>MRRPNVLRPPGVPKETSVTRFPHPTTLLSALLVLAGQAGAARTPAGTEITNQAQAEYLPPAATDPVRAVSNTVVTVVQAVCSVSVTPDGTVPLPGQSATLLPGERAVFAYSVVNTGNTTGSFPVLARSETESTISPALRVVRDLNGNGQPDTNEPQVTELSLAPDDRAALLLVVTTSDAQGDAYVNLIASCAGGQNADSNNVSRVRVGPPPVLGVQKSFTPALVRPGTETTVTVTTSNAGQGESREVILTDLLADQIAQGLSFVPGSARTNTGTLEYTQDGVNWTAAEVSPVRGVRVRAASLAPGASITLTFRMLAGAEAENRVIPNTATAQTGGKSVSGSASADVRYQPAVAIGPVGVPEAPENTPADAQRRPFAVVGQQVCFDHTVKNTGDVRDNFRVTVTYPVGGATSVLYGENGQPLAQPLTLAPGQTALVRICYDAPQAGPLESLITVNGERGTSNTTRDLIGNVEATFPELSKSFEATTQGDAGQTVGIPAGGTVAAGDTITYTLKVRNPYTRPLTNAVVTDPLPAHVDFVSASDGGVPGGQSGAQTVTWNLGTLAAGETRTVTVTTQVSTRAQDGEALRNVFNLVTTELNTPMPSNEVRTPVWTAKLVILKTVSAPEATYGDRLTYTLKISNESATTAITSAVVTDTPARGLEYIPGTSTLAGQPLADPAISGGVLTWNAGTIPARGTITITYQTRVTPEATGQLVNTVQVSGTGAGGVARAIASNRATATTKLNPLKFAPTADLVGTVFVDRNRNGLFDPLLDTPVERARVLLAGGRQVVTDPRGRYSFPNVPLGTHALRLDPNTTPYPPLQVPQDGALSGTQTVHVRGLTSVDFPLAPLGGDISALRRTTLTVGDVTLEKAVYVTDRGYVVTLRLKTPRALDGVTLLDPLPVGAVLKEGGNTYSGSLEAGERTFAYRFDWSGEPRAATTDPVLSWRY</sequence>
<evidence type="ECO:0000313" key="3">
    <source>
        <dbReference type="Proteomes" id="UP001500191"/>
    </source>
</evidence>
<dbReference type="Gene3D" id="2.60.40.10">
    <property type="entry name" value="Immunoglobulins"/>
    <property type="match status" value="1"/>
</dbReference>
<proteinExistence type="predicted"/>
<dbReference type="SUPFAM" id="SSF49401">
    <property type="entry name" value="Bacterial adhesins"/>
    <property type="match status" value="1"/>
</dbReference>
<dbReference type="Gene3D" id="2.60.40.740">
    <property type="match status" value="1"/>
</dbReference>
<feature type="domain" description="DUF11" evidence="1">
    <location>
        <begin position="500"/>
        <end position="605"/>
    </location>
</feature>
<dbReference type="Pfam" id="PF01345">
    <property type="entry name" value="DUF11"/>
    <property type="match status" value="3"/>
</dbReference>